<dbReference type="PRINTS" id="PR00080">
    <property type="entry name" value="SDRFAMILY"/>
</dbReference>
<keyword evidence="4" id="KW-1133">Transmembrane helix</keyword>
<accession>A0A9Q1BGS6</accession>
<feature type="transmembrane region" description="Helical" evidence="4">
    <location>
        <begin position="6"/>
        <end position="27"/>
    </location>
</feature>
<evidence type="ECO:0000313" key="5">
    <source>
        <dbReference type="EMBL" id="KAJ8024604.1"/>
    </source>
</evidence>
<comment type="similarity">
    <text evidence="1 3">Belongs to the short-chain dehydrogenases/reductases (SDR) family.</text>
</comment>
<feature type="transmembrane region" description="Helical" evidence="4">
    <location>
        <begin position="139"/>
        <end position="159"/>
    </location>
</feature>
<dbReference type="InterPro" id="IPR002347">
    <property type="entry name" value="SDR_fam"/>
</dbReference>
<evidence type="ECO:0000256" key="2">
    <source>
        <dbReference type="ARBA" id="ARBA00023002"/>
    </source>
</evidence>
<dbReference type="PANTHER" id="PTHR43391:SF86">
    <property type="entry name" value="SHORT-CHAIN DEHYDROGENASE_REDUCTASE FAMILY PROTEIN"/>
    <property type="match status" value="1"/>
</dbReference>
<dbReference type="InterPro" id="IPR036291">
    <property type="entry name" value="NAD(P)-bd_dom_sf"/>
</dbReference>
<dbReference type="GO" id="GO:0005829">
    <property type="term" value="C:cytosol"/>
    <property type="evidence" value="ECO:0007669"/>
    <property type="project" value="TreeGrafter"/>
</dbReference>
<dbReference type="SUPFAM" id="SSF51735">
    <property type="entry name" value="NAD(P)-binding Rossmann-fold domains"/>
    <property type="match status" value="1"/>
</dbReference>
<gene>
    <name evidence="5" type="ORF">HOLleu_34549</name>
</gene>
<evidence type="ECO:0000256" key="1">
    <source>
        <dbReference type="ARBA" id="ARBA00006484"/>
    </source>
</evidence>
<protein>
    <submittedName>
        <fullName evidence="5">Retinol dehydrogenase 8</fullName>
    </submittedName>
</protein>
<comment type="caution">
    <text evidence="5">The sequence shown here is derived from an EMBL/GenBank/DDBJ whole genome shotgun (WGS) entry which is preliminary data.</text>
</comment>
<dbReference type="GO" id="GO:0016491">
    <property type="term" value="F:oxidoreductase activity"/>
    <property type="evidence" value="ECO:0007669"/>
    <property type="project" value="UniProtKB-KW"/>
</dbReference>
<dbReference type="Proteomes" id="UP001152320">
    <property type="component" value="Chromosome 18"/>
</dbReference>
<reference evidence="5" key="1">
    <citation type="submission" date="2021-10" db="EMBL/GenBank/DDBJ databases">
        <title>Tropical sea cucumber genome reveals ecological adaptation and Cuvierian tubules defense mechanism.</title>
        <authorList>
            <person name="Chen T."/>
        </authorList>
    </citation>
    <scope>NUCLEOTIDE SEQUENCE</scope>
    <source>
        <strain evidence="5">Nanhai2018</strain>
        <tissue evidence="5">Muscle</tissue>
    </source>
</reference>
<dbReference type="PANTHER" id="PTHR43391">
    <property type="entry name" value="RETINOL DEHYDROGENASE-RELATED"/>
    <property type="match status" value="1"/>
</dbReference>
<sequence length="181" mass="19797">MADSSTKIVVISGCSSGIGLATAVLLAKDENFKVIATVRNLQKKGDLEKAAGESLNKSLFIKELDISKEESILKFLNETYATEGRIDILINNAGKSQGGHFEHIPLKDMQTVFQTNVFGTMRITQEVLKKMKEEKSGHIIFISSIIGVCPVPFCEMYIASKFAIEGLVGCLAPVLRGFNIR</sequence>
<dbReference type="Gene3D" id="3.40.50.720">
    <property type="entry name" value="NAD(P)-binding Rossmann-like Domain"/>
    <property type="match status" value="1"/>
</dbReference>
<organism evidence="5 6">
    <name type="scientific">Holothuria leucospilota</name>
    <name type="common">Black long sea cucumber</name>
    <name type="synonym">Mertensiothuria leucospilota</name>
    <dbReference type="NCBI Taxonomy" id="206669"/>
    <lineage>
        <taxon>Eukaryota</taxon>
        <taxon>Metazoa</taxon>
        <taxon>Echinodermata</taxon>
        <taxon>Eleutherozoa</taxon>
        <taxon>Echinozoa</taxon>
        <taxon>Holothuroidea</taxon>
        <taxon>Aspidochirotacea</taxon>
        <taxon>Aspidochirotida</taxon>
        <taxon>Holothuriidae</taxon>
        <taxon>Holothuria</taxon>
    </lineage>
</organism>
<dbReference type="EMBL" id="JAIZAY010000018">
    <property type="protein sequence ID" value="KAJ8024604.1"/>
    <property type="molecule type" value="Genomic_DNA"/>
</dbReference>
<keyword evidence="6" id="KW-1185">Reference proteome</keyword>
<dbReference type="Pfam" id="PF00106">
    <property type="entry name" value="adh_short"/>
    <property type="match status" value="1"/>
</dbReference>
<keyword evidence="2" id="KW-0560">Oxidoreductase</keyword>
<name>A0A9Q1BGS6_HOLLE</name>
<keyword evidence="4" id="KW-0812">Transmembrane</keyword>
<proteinExistence type="inferred from homology"/>
<evidence type="ECO:0000313" key="6">
    <source>
        <dbReference type="Proteomes" id="UP001152320"/>
    </source>
</evidence>
<dbReference type="PRINTS" id="PR00081">
    <property type="entry name" value="GDHRDH"/>
</dbReference>
<evidence type="ECO:0000256" key="3">
    <source>
        <dbReference type="RuleBase" id="RU000363"/>
    </source>
</evidence>
<keyword evidence="4" id="KW-0472">Membrane</keyword>
<dbReference type="AlphaFoldDB" id="A0A9Q1BGS6"/>
<evidence type="ECO:0000256" key="4">
    <source>
        <dbReference type="SAM" id="Phobius"/>
    </source>
</evidence>
<dbReference type="OrthoDB" id="47007at2759"/>